<dbReference type="EMBL" id="CM045873">
    <property type="protein sequence ID" value="KAI7947605.1"/>
    <property type="molecule type" value="Genomic_DNA"/>
</dbReference>
<comment type="caution">
    <text evidence="1">The sequence shown here is derived from an EMBL/GenBank/DDBJ whole genome shotgun (WGS) entry which is preliminary data.</text>
</comment>
<protein>
    <submittedName>
        <fullName evidence="1">Uncharacterized protein</fullName>
    </submittedName>
</protein>
<accession>A0ACC0E8X9</accession>
<sequence>MIIRSSGSTLESIQRKIIGGPD</sequence>
<gene>
    <name evidence="1" type="ORF">MJO28_009513</name>
</gene>
<reference evidence="2" key="2">
    <citation type="journal article" date="2018" name="Mol. Plant Microbe Interact.">
        <title>Genome sequence resources for the wheat stripe rust pathogen (Puccinia striiformis f. sp. tritici) and the barley stripe rust pathogen (Puccinia striiformis f. sp. hordei).</title>
        <authorList>
            <person name="Xia C."/>
            <person name="Wang M."/>
            <person name="Yin C."/>
            <person name="Cornejo O.E."/>
            <person name="Hulbert S.H."/>
            <person name="Chen X."/>
        </authorList>
    </citation>
    <scope>NUCLEOTIDE SEQUENCE [LARGE SCALE GENOMIC DNA]</scope>
    <source>
        <strain evidence="2">93-210</strain>
    </source>
</reference>
<keyword evidence="2" id="KW-1185">Reference proteome</keyword>
<proteinExistence type="predicted"/>
<organism evidence="1 2">
    <name type="scientific">Puccinia striiformis f. sp. tritici</name>
    <dbReference type="NCBI Taxonomy" id="168172"/>
    <lineage>
        <taxon>Eukaryota</taxon>
        <taxon>Fungi</taxon>
        <taxon>Dikarya</taxon>
        <taxon>Basidiomycota</taxon>
        <taxon>Pucciniomycotina</taxon>
        <taxon>Pucciniomycetes</taxon>
        <taxon>Pucciniales</taxon>
        <taxon>Pucciniaceae</taxon>
        <taxon>Puccinia</taxon>
    </lineage>
</organism>
<evidence type="ECO:0000313" key="1">
    <source>
        <dbReference type="EMBL" id="KAI7947605.1"/>
    </source>
</evidence>
<dbReference type="Proteomes" id="UP001060170">
    <property type="component" value="Chromosome 9"/>
</dbReference>
<reference evidence="1 2" key="3">
    <citation type="journal article" date="2022" name="Microbiol. Spectr.">
        <title>Folding features and dynamics of 3D genome architecture in plant fungal pathogens.</title>
        <authorList>
            <person name="Xia C."/>
        </authorList>
    </citation>
    <scope>NUCLEOTIDE SEQUENCE [LARGE SCALE GENOMIC DNA]</scope>
    <source>
        <strain evidence="1 2">93-210</strain>
    </source>
</reference>
<name>A0ACC0E8X9_9BASI</name>
<reference evidence="2" key="1">
    <citation type="journal article" date="2018" name="BMC Genomics">
        <title>Genomic insights into host adaptation between the wheat stripe rust pathogen (Puccinia striiformis f. sp. tritici) and the barley stripe rust pathogen (Puccinia striiformis f. sp. hordei).</title>
        <authorList>
            <person name="Xia C."/>
            <person name="Wang M."/>
            <person name="Yin C."/>
            <person name="Cornejo O.E."/>
            <person name="Hulbert S.H."/>
            <person name="Chen X."/>
        </authorList>
    </citation>
    <scope>NUCLEOTIDE SEQUENCE [LARGE SCALE GENOMIC DNA]</scope>
    <source>
        <strain evidence="2">93-210</strain>
    </source>
</reference>
<evidence type="ECO:0000313" key="2">
    <source>
        <dbReference type="Proteomes" id="UP001060170"/>
    </source>
</evidence>